<accession>A0ABR2X5Q8</accession>
<keyword evidence="5" id="KW-1185">Reference proteome</keyword>
<feature type="transmembrane region" description="Helical" evidence="2">
    <location>
        <begin position="308"/>
        <end position="328"/>
    </location>
</feature>
<feature type="transmembrane region" description="Helical" evidence="2">
    <location>
        <begin position="361"/>
        <end position="378"/>
    </location>
</feature>
<keyword evidence="2" id="KW-0472">Membrane</keyword>
<evidence type="ECO:0000313" key="4">
    <source>
        <dbReference type="EMBL" id="KAK9769104.1"/>
    </source>
</evidence>
<sequence>MDNLVRAEQGEMPTSLTSEPVQEPAPKPLSPFSRFTGQRDPLRPSILRKNIFKILQSKVSTLSRFVTFNNSEGKAAPIVDTENAVKPALFGWRALSTIQAGGSNTAMFRKPDDVTQRIIIDQQIKMWALTEKLRAEDEKDAQQSPDRLKSFGFDPEHLIQRYSGDIQSQGCSHCVSTESATDRYQERYRKDRIMEALFAQSKSFYEYIDVLCRIEALPKVGRRSYDNRVGLMGSQLPRDSDEWRAVFEDGHEFLTTQTHGPFERLILHEKLPVIRKLFIWLFSRKDVAIADPENDYLSSEAVDTVERAVISTFCCGILIAPMAILLLVELSGAASLAVIVAFSALFVMSLSVTGVKLDGQLLALCAYVAISATFVANLN</sequence>
<feature type="region of interest" description="Disordered" evidence="1">
    <location>
        <begin position="1"/>
        <end position="36"/>
    </location>
</feature>
<dbReference type="EMBL" id="JARVKM010000251">
    <property type="protein sequence ID" value="KAK9769104.1"/>
    <property type="molecule type" value="Genomic_DNA"/>
</dbReference>
<reference evidence="4 5" key="1">
    <citation type="submission" date="2024-02" db="EMBL/GenBank/DDBJ databases">
        <title>First draft genome assembly of two strains of Seiridium cardinale.</title>
        <authorList>
            <person name="Emiliani G."/>
            <person name="Scali E."/>
        </authorList>
    </citation>
    <scope>NUCLEOTIDE SEQUENCE [LARGE SCALE GENOMIC DNA]</scope>
    <source>
        <strain evidence="4 5">BM-138-000479</strain>
    </source>
</reference>
<gene>
    <name evidence="4" type="ORF">SCAR479_02348</name>
</gene>
<name>A0ABR2X5Q8_9PEZI</name>
<evidence type="ECO:0000256" key="1">
    <source>
        <dbReference type="SAM" id="MobiDB-lite"/>
    </source>
</evidence>
<evidence type="ECO:0000256" key="2">
    <source>
        <dbReference type="SAM" id="Phobius"/>
    </source>
</evidence>
<feature type="transmembrane region" description="Helical" evidence="2">
    <location>
        <begin position="335"/>
        <end position="355"/>
    </location>
</feature>
<dbReference type="PANTHER" id="PTHR34502:SF5">
    <property type="entry name" value="DUF6594 DOMAIN-CONTAINING PROTEIN"/>
    <property type="match status" value="1"/>
</dbReference>
<protein>
    <recommendedName>
        <fullName evidence="3">DUF6594 domain-containing protein</fullName>
    </recommendedName>
</protein>
<keyword evidence="2" id="KW-0812">Transmembrane</keyword>
<organism evidence="4 5">
    <name type="scientific">Seiridium cardinale</name>
    <dbReference type="NCBI Taxonomy" id="138064"/>
    <lineage>
        <taxon>Eukaryota</taxon>
        <taxon>Fungi</taxon>
        <taxon>Dikarya</taxon>
        <taxon>Ascomycota</taxon>
        <taxon>Pezizomycotina</taxon>
        <taxon>Sordariomycetes</taxon>
        <taxon>Xylariomycetidae</taxon>
        <taxon>Amphisphaeriales</taxon>
        <taxon>Sporocadaceae</taxon>
        <taxon>Seiridium</taxon>
    </lineage>
</organism>
<dbReference type="PANTHER" id="PTHR34502">
    <property type="entry name" value="DUF6594 DOMAIN-CONTAINING PROTEIN-RELATED"/>
    <property type="match status" value="1"/>
</dbReference>
<dbReference type="Proteomes" id="UP001465668">
    <property type="component" value="Unassembled WGS sequence"/>
</dbReference>
<proteinExistence type="predicted"/>
<feature type="domain" description="DUF6594" evidence="3">
    <location>
        <begin position="92"/>
        <end position="370"/>
    </location>
</feature>
<comment type="caution">
    <text evidence="4">The sequence shown here is derived from an EMBL/GenBank/DDBJ whole genome shotgun (WGS) entry which is preliminary data.</text>
</comment>
<dbReference type="Pfam" id="PF20237">
    <property type="entry name" value="DUF6594"/>
    <property type="match status" value="1"/>
</dbReference>
<evidence type="ECO:0000259" key="3">
    <source>
        <dbReference type="Pfam" id="PF20237"/>
    </source>
</evidence>
<dbReference type="InterPro" id="IPR046529">
    <property type="entry name" value="DUF6594"/>
</dbReference>
<keyword evidence="2" id="KW-1133">Transmembrane helix</keyword>
<evidence type="ECO:0000313" key="5">
    <source>
        <dbReference type="Proteomes" id="UP001465668"/>
    </source>
</evidence>